<comment type="caution">
    <text evidence="1">The sequence shown here is derived from an EMBL/GenBank/DDBJ whole genome shotgun (WGS) entry which is preliminary data.</text>
</comment>
<name>A0ABV8FHH7_9ACTN</name>
<keyword evidence="2" id="KW-1185">Reference proteome</keyword>
<dbReference type="EMBL" id="JBHSBC010000066">
    <property type="protein sequence ID" value="MFC3986723.1"/>
    <property type="molecule type" value="Genomic_DNA"/>
</dbReference>
<accession>A0ABV8FHH7</accession>
<protein>
    <submittedName>
        <fullName evidence="1">Uncharacterized protein</fullName>
    </submittedName>
</protein>
<gene>
    <name evidence="1" type="ORF">ACFOYY_41800</name>
</gene>
<dbReference type="Proteomes" id="UP001595698">
    <property type="component" value="Unassembled WGS sequence"/>
</dbReference>
<sequence>MEGAGAAGRGTTAANLDHLVRAIKRGLKKIQYRPHLIGGCLAGTGPVLKPS</sequence>
<organism evidence="1 2">
    <name type="scientific">Streptosporangium jomthongense</name>
    <dbReference type="NCBI Taxonomy" id="1193683"/>
    <lineage>
        <taxon>Bacteria</taxon>
        <taxon>Bacillati</taxon>
        <taxon>Actinomycetota</taxon>
        <taxon>Actinomycetes</taxon>
        <taxon>Streptosporangiales</taxon>
        <taxon>Streptosporangiaceae</taxon>
        <taxon>Streptosporangium</taxon>
    </lineage>
</organism>
<evidence type="ECO:0000313" key="2">
    <source>
        <dbReference type="Proteomes" id="UP001595698"/>
    </source>
</evidence>
<evidence type="ECO:0000313" key="1">
    <source>
        <dbReference type="EMBL" id="MFC3986723.1"/>
    </source>
</evidence>
<reference evidence="2" key="1">
    <citation type="journal article" date="2019" name="Int. J. Syst. Evol. Microbiol.">
        <title>The Global Catalogue of Microorganisms (GCM) 10K type strain sequencing project: providing services to taxonomists for standard genome sequencing and annotation.</title>
        <authorList>
            <consortium name="The Broad Institute Genomics Platform"/>
            <consortium name="The Broad Institute Genome Sequencing Center for Infectious Disease"/>
            <person name="Wu L."/>
            <person name="Ma J."/>
        </authorList>
    </citation>
    <scope>NUCLEOTIDE SEQUENCE [LARGE SCALE GENOMIC DNA]</scope>
    <source>
        <strain evidence="2">TBRC 7912</strain>
    </source>
</reference>
<proteinExistence type="predicted"/>